<dbReference type="EMBL" id="JAYFSO010000023">
    <property type="protein sequence ID" value="MEA5125441.1"/>
    <property type="molecule type" value="Genomic_DNA"/>
</dbReference>
<proteinExistence type="predicted"/>
<evidence type="ECO:0000256" key="1">
    <source>
        <dbReference type="ARBA" id="ARBA00022679"/>
    </source>
</evidence>
<dbReference type="PANTHER" id="PTHR43877">
    <property type="entry name" value="AMINOALKYLPHOSPHONATE N-ACETYLTRANSFERASE-RELATED-RELATED"/>
    <property type="match status" value="1"/>
</dbReference>
<dbReference type="GO" id="GO:0016747">
    <property type="term" value="F:acyltransferase activity, transferring groups other than amino-acyl groups"/>
    <property type="evidence" value="ECO:0007669"/>
    <property type="project" value="InterPro"/>
</dbReference>
<accession>A0A1A9MAI8</accession>
<dbReference type="EMBL" id="LXNG01000021">
    <property type="protein sequence ID" value="OAG67091.1"/>
    <property type="molecule type" value="Genomic_DNA"/>
</dbReference>
<protein>
    <submittedName>
        <fullName evidence="4">GNAT family N-acetyltransferase</fullName>
        <ecNumber evidence="4">2.3.1.-</ecNumber>
    </submittedName>
    <submittedName>
        <fullName evidence="5">GNAT family acetyltransferase</fullName>
    </submittedName>
</protein>
<evidence type="ECO:0000313" key="6">
    <source>
        <dbReference type="Proteomes" id="UP000077659"/>
    </source>
</evidence>
<dbReference type="PANTHER" id="PTHR43877:SF2">
    <property type="entry name" value="AMINOALKYLPHOSPHONATE N-ACETYLTRANSFERASE-RELATED"/>
    <property type="match status" value="1"/>
</dbReference>
<dbReference type="Pfam" id="PF00583">
    <property type="entry name" value="Acetyltransf_1"/>
    <property type="match status" value="1"/>
</dbReference>
<evidence type="ECO:0000313" key="4">
    <source>
        <dbReference type="EMBL" id="MEA5125441.1"/>
    </source>
</evidence>
<organism evidence="5 6">
    <name type="scientific">Xanthomonas floridensis</name>
    <dbReference type="NCBI Taxonomy" id="1843580"/>
    <lineage>
        <taxon>Bacteria</taxon>
        <taxon>Pseudomonadati</taxon>
        <taxon>Pseudomonadota</taxon>
        <taxon>Gammaproteobacteria</taxon>
        <taxon>Lysobacterales</taxon>
        <taxon>Lysobacteraceae</taxon>
        <taxon>Xanthomonas</taxon>
    </lineage>
</organism>
<dbReference type="EC" id="2.3.1.-" evidence="4"/>
<dbReference type="Gene3D" id="3.40.630.30">
    <property type="match status" value="1"/>
</dbReference>
<reference evidence="5 6" key="1">
    <citation type="submission" date="2016-05" db="EMBL/GenBank/DDBJ databases">
        <title>Pathogenic, phenotypic and molecular characterisation of Xanthomonas nasturtii sp. nov. and Xanthomonas floridensis sp. nov., new species of Xanthomonas associated with watercress production in Florida.</title>
        <authorList>
            <person name="Vicente J.G."/>
            <person name="Rothwell S."/>
            <person name="Holub E.B."/>
            <person name="Studholme D.J."/>
        </authorList>
    </citation>
    <scope>NUCLEOTIDE SEQUENCE [LARGE SCALE GENOMIC DNA]</scope>
    <source>
        <strain evidence="5 6">WHRI 8848</strain>
    </source>
</reference>
<dbReference type="InterPro" id="IPR016181">
    <property type="entry name" value="Acyl_CoA_acyltransferase"/>
</dbReference>
<dbReference type="AlphaFoldDB" id="A0A1A9MAI8"/>
<dbReference type="OrthoDB" id="6182349at2"/>
<evidence type="ECO:0000313" key="5">
    <source>
        <dbReference type="EMBL" id="OAG67091.1"/>
    </source>
</evidence>
<name>A0A1A9MAI8_9XANT</name>
<feature type="domain" description="N-acetyltransferase" evidence="3">
    <location>
        <begin position="7"/>
        <end position="160"/>
    </location>
</feature>
<evidence type="ECO:0000259" key="3">
    <source>
        <dbReference type="PROSITE" id="PS51186"/>
    </source>
</evidence>
<keyword evidence="7" id="KW-1185">Reference proteome</keyword>
<dbReference type="RefSeq" id="WP_064509498.1">
    <property type="nucleotide sequence ID" value="NZ_JAYFSN010000023.1"/>
</dbReference>
<dbReference type="InterPro" id="IPR050832">
    <property type="entry name" value="Bact_Acetyltransf"/>
</dbReference>
<dbReference type="CDD" id="cd04301">
    <property type="entry name" value="NAT_SF"/>
    <property type="match status" value="1"/>
</dbReference>
<comment type="caution">
    <text evidence="5">The sequence shown here is derived from an EMBL/GenBank/DDBJ whole genome shotgun (WGS) entry which is preliminary data.</text>
</comment>
<dbReference type="Proteomes" id="UP001303614">
    <property type="component" value="Unassembled WGS sequence"/>
</dbReference>
<keyword evidence="2 4" id="KW-0012">Acyltransferase</keyword>
<evidence type="ECO:0000256" key="2">
    <source>
        <dbReference type="ARBA" id="ARBA00023315"/>
    </source>
</evidence>
<reference evidence="4 7" key="2">
    <citation type="submission" date="2023-12" db="EMBL/GenBank/DDBJ databases">
        <title>Genome sequencing of Xanthomonas floridensis.</title>
        <authorList>
            <person name="Greer S."/>
            <person name="Harrison J."/>
            <person name="Grant M."/>
            <person name="Vicente J."/>
            <person name="Studholme D."/>
        </authorList>
    </citation>
    <scope>NUCLEOTIDE SEQUENCE [LARGE SCALE GENOMIC DNA]</scope>
    <source>
        <strain evidence="4 7">WHRI 8848</strain>
    </source>
</reference>
<gene>
    <name evidence="5" type="ORF">A7D17_19720</name>
    <name evidence="4" type="ORF">VB146_16600</name>
</gene>
<dbReference type="InterPro" id="IPR016890">
    <property type="entry name" value="UCP028520"/>
</dbReference>
<dbReference type="Proteomes" id="UP000077659">
    <property type="component" value="Unassembled WGS sequence"/>
</dbReference>
<dbReference type="SUPFAM" id="SSF55729">
    <property type="entry name" value="Acyl-CoA N-acyltransferases (Nat)"/>
    <property type="match status" value="1"/>
</dbReference>
<keyword evidence="1 5" id="KW-0808">Transferase</keyword>
<dbReference type="PROSITE" id="PS51186">
    <property type="entry name" value="GNAT"/>
    <property type="match status" value="1"/>
</dbReference>
<evidence type="ECO:0000313" key="7">
    <source>
        <dbReference type="Proteomes" id="UP001303614"/>
    </source>
</evidence>
<dbReference type="PIRSF" id="PIRSF028520">
    <property type="entry name" value="UCP028520"/>
    <property type="match status" value="1"/>
</dbReference>
<dbReference type="InterPro" id="IPR000182">
    <property type="entry name" value="GNAT_dom"/>
</dbReference>
<sequence length="160" mass="17313">MSAAQLRAVQAYDHAALLALNNTHASALSLLDADGLAALLQMAWRARLVPPADGLLIALDQSARYANANFAWLAERFARFVYVDRIVIATHAQRRGLAGQLYDDLIRHARAAAQPRVVCEVNLSPPNPASLALHRQLGCVPIGDAVLASGKQVQYLEKLL</sequence>